<dbReference type="PROSITE" id="PS50088">
    <property type="entry name" value="ANK_REPEAT"/>
    <property type="match status" value="1"/>
</dbReference>
<evidence type="ECO:0000256" key="1">
    <source>
        <dbReference type="ARBA" id="ARBA00022737"/>
    </source>
</evidence>
<dbReference type="Proteomes" id="UP000219813">
    <property type="component" value="Chromosome 5"/>
</dbReference>
<evidence type="ECO:0000313" key="5">
    <source>
        <dbReference type="EMBL" id="SBT87346.1"/>
    </source>
</evidence>
<dbReference type="Gene3D" id="1.25.40.20">
    <property type="entry name" value="Ankyrin repeat-containing domain"/>
    <property type="match status" value="1"/>
</dbReference>
<sequence>MISVTLTNNSVRDKLSDLGLSVFIGNLKRAKKLLKKNDINSKFMNDNSLLHICSHNEDANMFYFLLSKGCDHKHINANGDTCLHIIALNNNIYCLDILCRSYIKDIINIRNKEGDTALHISIKNGFFEFFSLLIKNGADAQIKDNFDMSSYELLDLYRKKEKFYECNSNKYTNMFNLLINMQYKH</sequence>
<dbReference type="SUPFAM" id="SSF48403">
    <property type="entry name" value="Ankyrin repeat"/>
    <property type="match status" value="1"/>
</dbReference>
<protein>
    <submittedName>
        <fullName evidence="4">Uncharacterized protein</fullName>
    </submittedName>
</protein>
<gene>
    <name evidence="4" type="primary">PmlGA01_050010100</name>
    <name evidence="5" type="synonym">PmUG01_05020900</name>
    <name evidence="4" type="ORF">PMLGA01_050010100</name>
    <name evidence="5" type="ORF">PMUG01_05020900</name>
</gene>
<dbReference type="SMART" id="SM00248">
    <property type="entry name" value="ANK"/>
    <property type="match status" value="4"/>
</dbReference>
<evidence type="ECO:0000313" key="4">
    <source>
        <dbReference type="EMBL" id="SBT74874.1"/>
    </source>
</evidence>
<dbReference type="VEuPathDB" id="PlasmoDB:PmUG01_05020900"/>
<dbReference type="OrthoDB" id="369624at2759"/>
<accession>A0A1D3JLB7</accession>
<reference evidence="6 7" key="1">
    <citation type="submission" date="2016-06" db="EMBL/GenBank/DDBJ databases">
        <authorList>
            <consortium name="Pathogen Informatics"/>
        </authorList>
    </citation>
    <scope>NUCLEOTIDE SEQUENCE [LARGE SCALE GENOMIC DNA]</scope>
    <source>
        <strain evidence="4">PmlGA01</strain>
    </source>
</reference>
<dbReference type="EMBL" id="LT594626">
    <property type="protein sequence ID" value="SBT87346.1"/>
    <property type="molecule type" value="Genomic_DNA"/>
</dbReference>
<organism evidence="4 6">
    <name type="scientific">Plasmodium malariae</name>
    <dbReference type="NCBI Taxonomy" id="5858"/>
    <lineage>
        <taxon>Eukaryota</taxon>
        <taxon>Sar</taxon>
        <taxon>Alveolata</taxon>
        <taxon>Apicomplexa</taxon>
        <taxon>Aconoidasida</taxon>
        <taxon>Haemosporida</taxon>
        <taxon>Plasmodiidae</taxon>
        <taxon>Plasmodium</taxon>
        <taxon>Plasmodium (Plasmodium)</taxon>
    </lineage>
</organism>
<dbReference type="AlphaFoldDB" id="A0A1C3KLL2"/>
<dbReference type="PANTHER" id="PTHR24198">
    <property type="entry name" value="ANKYRIN REPEAT AND PROTEIN KINASE DOMAIN-CONTAINING PROTEIN"/>
    <property type="match status" value="1"/>
</dbReference>
<evidence type="ECO:0000313" key="6">
    <source>
        <dbReference type="Proteomes" id="UP000219799"/>
    </source>
</evidence>
<dbReference type="PANTHER" id="PTHR24198:SF165">
    <property type="entry name" value="ANKYRIN REPEAT-CONTAINING PROTEIN-RELATED"/>
    <property type="match status" value="1"/>
</dbReference>
<evidence type="ECO:0000256" key="2">
    <source>
        <dbReference type="ARBA" id="ARBA00023043"/>
    </source>
</evidence>
<keyword evidence="2 3" id="KW-0040">ANK repeat</keyword>
<keyword evidence="7" id="KW-1185">Reference proteome</keyword>
<name>A0A1C3KLL2_PLAMA</name>
<accession>A0A1C3KLL2</accession>
<dbReference type="PROSITE" id="PS50297">
    <property type="entry name" value="ANK_REP_REGION"/>
    <property type="match status" value="1"/>
</dbReference>
<keyword evidence="1" id="KW-0677">Repeat</keyword>
<dbReference type="Proteomes" id="UP000219799">
    <property type="component" value="Chromosome 5"/>
</dbReference>
<dbReference type="Pfam" id="PF12796">
    <property type="entry name" value="Ank_2"/>
    <property type="match status" value="1"/>
</dbReference>
<dbReference type="InterPro" id="IPR002110">
    <property type="entry name" value="Ankyrin_rpt"/>
</dbReference>
<proteinExistence type="predicted"/>
<dbReference type="EMBL" id="LT594493">
    <property type="protein sequence ID" value="SBT74874.1"/>
    <property type="molecule type" value="Genomic_DNA"/>
</dbReference>
<feature type="repeat" description="ANK" evidence="3">
    <location>
        <begin position="113"/>
        <end position="145"/>
    </location>
</feature>
<evidence type="ECO:0000313" key="7">
    <source>
        <dbReference type="Proteomes" id="UP000219813"/>
    </source>
</evidence>
<dbReference type="InterPro" id="IPR036770">
    <property type="entry name" value="Ankyrin_rpt-contain_sf"/>
</dbReference>
<evidence type="ECO:0000256" key="3">
    <source>
        <dbReference type="PROSITE-ProRule" id="PRU00023"/>
    </source>
</evidence>
<dbReference type="OMA" id="KEKFYDC"/>